<dbReference type="GO" id="GO:0005743">
    <property type="term" value="C:mitochondrial inner membrane"/>
    <property type="evidence" value="ECO:0007669"/>
    <property type="project" value="TreeGrafter"/>
</dbReference>
<dbReference type="PROSITE" id="PS01070">
    <property type="entry name" value="NUCLEASE_NON_SPEC"/>
    <property type="match status" value="1"/>
</dbReference>
<dbReference type="EC" id="3.1.30.-" evidence="10"/>
<dbReference type="Pfam" id="PF01223">
    <property type="entry name" value="Endonuclease_NS"/>
    <property type="match status" value="1"/>
</dbReference>
<comment type="caution">
    <text evidence="13">The sequence shown here is derived from an EMBL/GenBank/DDBJ whole genome shotgun (WGS) entry which is preliminary data.</text>
</comment>
<gene>
    <name evidence="13" type="ORF">BC938DRAFT_472647</name>
</gene>
<keyword evidence="14" id="KW-1185">Reference proteome</keyword>
<evidence type="ECO:0000259" key="11">
    <source>
        <dbReference type="SMART" id="SM00477"/>
    </source>
</evidence>
<evidence type="ECO:0000256" key="7">
    <source>
        <dbReference type="ARBA" id="ARBA00022842"/>
    </source>
</evidence>
<comment type="similarity">
    <text evidence="2 10">Belongs to the DNA/RNA non-specific endonuclease family.</text>
</comment>
<accession>A0A433QTU3</accession>
<evidence type="ECO:0000313" key="14">
    <source>
        <dbReference type="Proteomes" id="UP000274822"/>
    </source>
</evidence>
<feature type="domain" description="ENPP1-3/EXOG-like endonuclease/phosphodiesterase" evidence="11">
    <location>
        <begin position="104"/>
        <end position="315"/>
    </location>
</feature>
<dbReference type="GO" id="GO:0005634">
    <property type="term" value="C:nucleus"/>
    <property type="evidence" value="ECO:0007669"/>
    <property type="project" value="TreeGrafter"/>
</dbReference>
<evidence type="ECO:0000256" key="3">
    <source>
        <dbReference type="ARBA" id="ARBA00022722"/>
    </source>
</evidence>
<dbReference type="GO" id="GO:0000014">
    <property type="term" value="F:single-stranded DNA endodeoxyribonuclease activity"/>
    <property type="evidence" value="ECO:0007669"/>
    <property type="project" value="TreeGrafter"/>
</dbReference>
<dbReference type="GO" id="GO:0006309">
    <property type="term" value="P:apoptotic DNA fragmentation"/>
    <property type="evidence" value="ECO:0007669"/>
    <property type="project" value="TreeGrafter"/>
</dbReference>
<dbReference type="GO" id="GO:0004521">
    <property type="term" value="F:RNA endonuclease activity"/>
    <property type="evidence" value="ECO:0007669"/>
    <property type="project" value="TreeGrafter"/>
</dbReference>
<dbReference type="EMBL" id="RBNJ01001399">
    <property type="protein sequence ID" value="RUS33209.1"/>
    <property type="molecule type" value="Genomic_DNA"/>
</dbReference>
<dbReference type="SMART" id="SM00477">
    <property type="entry name" value="NUC"/>
    <property type="match status" value="1"/>
</dbReference>
<dbReference type="Proteomes" id="UP000274822">
    <property type="component" value="Unassembled WGS sequence"/>
</dbReference>
<keyword evidence="5 10" id="KW-0255">Endonuclease</keyword>
<dbReference type="GO" id="GO:0003676">
    <property type="term" value="F:nucleic acid binding"/>
    <property type="evidence" value="ECO:0007669"/>
    <property type="project" value="InterPro"/>
</dbReference>
<keyword evidence="3 10" id="KW-0540">Nuclease</keyword>
<dbReference type="GO" id="GO:0046872">
    <property type="term" value="F:metal ion binding"/>
    <property type="evidence" value="ECO:0007669"/>
    <property type="project" value="UniProtKB-KW"/>
</dbReference>
<evidence type="ECO:0000256" key="2">
    <source>
        <dbReference type="ARBA" id="ARBA00010052"/>
    </source>
</evidence>
<dbReference type="Gene3D" id="3.40.570.10">
    <property type="entry name" value="Extracellular Endonuclease, subunit A"/>
    <property type="match status" value="1"/>
</dbReference>
<dbReference type="InterPro" id="IPR018524">
    <property type="entry name" value="DNA/RNA_endonuclease_AS"/>
</dbReference>
<keyword evidence="7" id="KW-0460">Magnesium</keyword>
<feature type="binding site" evidence="9">
    <location>
        <position position="201"/>
    </location>
    <ligand>
        <name>Mg(2+)</name>
        <dbReference type="ChEBI" id="CHEBI:18420"/>
        <note>catalytic</note>
    </ligand>
</feature>
<evidence type="ECO:0000313" key="13">
    <source>
        <dbReference type="EMBL" id="RUS33209.1"/>
    </source>
</evidence>
<dbReference type="SMART" id="SM00892">
    <property type="entry name" value="Endonuclease_NS"/>
    <property type="match status" value="1"/>
</dbReference>
<protein>
    <recommendedName>
        <fullName evidence="10">Endonuclease</fullName>
        <ecNumber evidence="10">3.1.30.-</ecNumber>
    </recommendedName>
</protein>
<evidence type="ECO:0000256" key="4">
    <source>
        <dbReference type="ARBA" id="ARBA00022723"/>
    </source>
</evidence>
<reference evidence="13 14" key="1">
    <citation type="journal article" date="2018" name="New Phytol.">
        <title>Phylogenomics of Endogonaceae and evolution of mycorrhizas within Mucoromycota.</title>
        <authorList>
            <person name="Chang Y."/>
            <person name="Desiro A."/>
            <person name="Na H."/>
            <person name="Sandor L."/>
            <person name="Lipzen A."/>
            <person name="Clum A."/>
            <person name="Barry K."/>
            <person name="Grigoriev I.V."/>
            <person name="Martin F.M."/>
            <person name="Stajich J.E."/>
            <person name="Smith M.E."/>
            <person name="Bonito G."/>
            <person name="Spatafora J.W."/>
        </authorList>
    </citation>
    <scope>NUCLEOTIDE SEQUENCE [LARGE SCALE GENOMIC DNA]</scope>
    <source>
        <strain evidence="13 14">AD002</strain>
    </source>
</reference>
<dbReference type="InterPro" id="IPR044929">
    <property type="entry name" value="DNA/RNA_non-sp_Endonuclease_sf"/>
</dbReference>
<keyword evidence="6 10" id="KW-0378">Hydrolase</keyword>
<evidence type="ECO:0000256" key="6">
    <source>
        <dbReference type="ARBA" id="ARBA00022801"/>
    </source>
</evidence>
<evidence type="ECO:0000259" key="12">
    <source>
        <dbReference type="SMART" id="SM00892"/>
    </source>
</evidence>
<comment type="cofactor">
    <cofactor evidence="1 10">
        <name>Mg(2+)</name>
        <dbReference type="ChEBI" id="CHEBI:18420"/>
    </cofactor>
</comment>
<dbReference type="CDD" id="cd00091">
    <property type="entry name" value="NUC"/>
    <property type="match status" value="1"/>
</dbReference>
<organism evidence="13 14">
    <name type="scientific">Jimgerdemannia flammicorona</name>
    <dbReference type="NCBI Taxonomy" id="994334"/>
    <lineage>
        <taxon>Eukaryota</taxon>
        <taxon>Fungi</taxon>
        <taxon>Fungi incertae sedis</taxon>
        <taxon>Mucoromycota</taxon>
        <taxon>Mucoromycotina</taxon>
        <taxon>Endogonomycetes</taxon>
        <taxon>Endogonales</taxon>
        <taxon>Endogonaceae</taxon>
        <taxon>Jimgerdemannia</taxon>
    </lineage>
</organism>
<dbReference type="SUPFAM" id="SSF54060">
    <property type="entry name" value="His-Me finger endonucleases"/>
    <property type="match status" value="1"/>
</dbReference>
<dbReference type="InterPro" id="IPR020821">
    <property type="entry name" value="ENPP1-3/EXOG-like_nuc-like"/>
</dbReference>
<dbReference type="PANTHER" id="PTHR13966:SF5">
    <property type="entry name" value="ENDONUCLEASE G, MITOCHONDRIAL"/>
    <property type="match status" value="1"/>
</dbReference>
<feature type="domain" description="DNA/RNA non-specific endonuclease/pyrophosphatase/phosphodiesterase" evidence="12">
    <location>
        <begin position="103"/>
        <end position="315"/>
    </location>
</feature>
<sequence length="352" mass="39102">MADRFGFLVGGAVLGAISAAAFFEKLQFQRAPPPPPVQIVAPIPNIQPVQQPAEFGKPLNKFEVARHILPFGSPGEIHVGYDECTAIFPIIDPFTGPVSDIIFRSAYIASYNRRDRNPNWVAEHITAASLGSGDGVSRGKSQFKEDESIPPQFRARLQDYFKSNFDRGHMVPAADAKNNQDAMDETFVMTNIAPQVGDGFNRDYWAHLESFCRHLTKTFSDVYVITGPLYLPRQDPTDGKWYVRYQMIGNPPNVAVPTHFYKVIVAVRNGEHSVGAFVLPNAPIGDETPLEQFKVPLDAIERAAGMIFLEKLPAPGGDRGKVKDLCKETKCQIVLSRFAEAKKREEQKRLSA</sequence>
<name>A0A433QTU3_9FUNG</name>
<feature type="active site" description="Proton acceptor" evidence="8">
    <location>
        <position position="169"/>
    </location>
</feature>
<evidence type="ECO:0000256" key="1">
    <source>
        <dbReference type="ARBA" id="ARBA00001946"/>
    </source>
</evidence>
<evidence type="ECO:0000256" key="8">
    <source>
        <dbReference type="PIRSR" id="PIRSR640255-1"/>
    </source>
</evidence>
<keyword evidence="4 9" id="KW-0479">Metal-binding</keyword>
<evidence type="ECO:0000256" key="9">
    <source>
        <dbReference type="PIRSR" id="PIRSR640255-2"/>
    </source>
</evidence>
<dbReference type="InterPro" id="IPR040255">
    <property type="entry name" value="Non-specific_endonuclease"/>
</dbReference>
<dbReference type="InterPro" id="IPR044925">
    <property type="entry name" value="His-Me_finger_sf"/>
</dbReference>
<dbReference type="InterPro" id="IPR001604">
    <property type="entry name" value="Endo_G_ENPP1-like_dom"/>
</dbReference>
<dbReference type="PANTHER" id="PTHR13966">
    <property type="entry name" value="ENDONUCLEASE RELATED"/>
    <property type="match status" value="1"/>
</dbReference>
<evidence type="ECO:0000256" key="10">
    <source>
        <dbReference type="RuleBase" id="RU366055"/>
    </source>
</evidence>
<evidence type="ECO:0000256" key="5">
    <source>
        <dbReference type="ARBA" id="ARBA00022759"/>
    </source>
</evidence>
<proteinExistence type="inferred from homology"/>
<dbReference type="AlphaFoldDB" id="A0A433QTU3"/>